<dbReference type="EMBL" id="QTZN02000016">
    <property type="protein sequence ID" value="MVB07045.1"/>
    <property type="molecule type" value="Genomic_DNA"/>
</dbReference>
<proteinExistence type="predicted"/>
<dbReference type="AlphaFoldDB" id="A0A7M4D5B1"/>
<protein>
    <recommendedName>
        <fullName evidence="5">Lipoprotein</fullName>
    </recommendedName>
</protein>
<evidence type="ECO:0000313" key="2">
    <source>
        <dbReference type="EMBL" id="MVB07045.1"/>
    </source>
</evidence>
<sequence length="289" mass="33927">MMKFNYTLLSFFCILFIVSCDKNETSLIQKEELQAEVPDIVLGKKLENPYTVENMQKAYDNLNKENGLKSSFQIQTTDLYVRFAPADEEQWQQLRADSLELFDMPLDYEIEEGGTFYHDPGISTDQITWQYTVVPVNYNFPDVTYEVLAELFLQEEDQEDSGMTKSGLMQNNDWANLEDEALKITGNYNPEDYQEEGNLKSKWRPSGEIKVEDDYMDIIPLEGVRVVVKRWFKWKHDITDKDGKFSTAKFRSKTVKYGIKWERRDFDIRSGSYGQAWYNFVKKEKNLGI</sequence>
<evidence type="ECO:0008006" key="5">
    <source>
        <dbReference type="Google" id="ProtNLM"/>
    </source>
</evidence>
<reference evidence="2 3" key="1">
    <citation type="submission" date="2019-11" db="EMBL/GenBank/DDBJ databases">
        <title>Draft genome sequence of Labilibaculum sp. strain SYP isolated from Black Sea.</title>
        <authorList>
            <person name="Yadav S."/>
            <person name="Villanueva L."/>
        </authorList>
    </citation>
    <scope>NUCLEOTIDE SEQUENCE [LARGE SCALE GENOMIC DNA]</scope>
    <source>
        <strain evidence="2 3">44</strain>
    </source>
</reference>
<dbReference type="RefSeq" id="WP_156195620.1">
    <property type="nucleotide sequence ID" value="NZ_QTZN02000016.1"/>
</dbReference>
<evidence type="ECO:0000313" key="3">
    <source>
        <dbReference type="Proteomes" id="UP000285951"/>
    </source>
</evidence>
<evidence type="ECO:0000313" key="1">
    <source>
        <dbReference type="EMBL" id="MUP37840.1"/>
    </source>
</evidence>
<reference evidence="1 4" key="2">
    <citation type="submission" date="2019-12" db="EMBL/GenBank/DDBJ databases">
        <title>Draft genome sequence of Labilibaculum sp. strain 44 isolated from deep waters of Black Sea.</title>
        <authorList>
            <person name="Yadav S."/>
            <person name="Villanueva L."/>
        </authorList>
    </citation>
    <scope>NUCLEOTIDE SEQUENCE [LARGE SCALE GENOMIC DNA]</scope>
    <source>
        <strain evidence="1 4">44</strain>
    </source>
</reference>
<dbReference type="Proteomes" id="UP000285951">
    <property type="component" value="Unassembled WGS sequence"/>
</dbReference>
<organism evidence="1 4">
    <name type="scientific">Labilibaculum euxinus</name>
    <dbReference type="NCBI Taxonomy" id="2686357"/>
    <lineage>
        <taxon>Bacteria</taxon>
        <taxon>Pseudomonadati</taxon>
        <taxon>Bacteroidota</taxon>
        <taxon>Bacteroidia</taxon>
        <taxon>Marinilabiliales</taxon>
        <taxon>Marinifilaceae</taxon>
        <taxon>Labilibaculum</taxon>
    </lineage>
</organism>
<accession>A0A7M4D5B1</accession>
<name>A0A7M4D5B1_9BACT</name>
<keyword evidence="3" id="KW-1185">Reference proteome</keyword>
<dbReference type="Proteomes" id="UP000462449">
    <property type="component" value="Unassembled WGS sequence"/>
</dbReference>
<evidence type="ECO:0000313" key="4">
    <source>
        <dbReference type="Proteomes" id="UP000462449"/>
    </source>
</evidence>
<dbReference type="PROSITE" id="PS51257">
    <property type="entry name" value="PROKAR_LIPOPROTEIN"/>
    <property type="match status" value="1"/>
</dbReference>
<dbReference type="EMBL" id="WOTW01000016">
    <property type="protein sequence ID" value="MUP37840.1"/>
    <property type="molecule type" value="Genomic_DNA"/>
</dbReference>
<dbReference type="OrthoDB" id="1489647at2"/>
<comment type="caution">
    <text evidence="1">The sequence shown here is derived from an EMBL/GenBank/DDBJ whole genome shotgun (WGS) entry which is preliminary data.</text>
</comment>
<gene>
    <name evidence="2" type="ORF">DWB62_008450</name>
    <name evidence="1" type="ORF">GNY23_08450</name>
</gene>